<dbReference type="Pfam" id="PF20398">
    <property type="entry name" value="DUF6691"/>
    <property type="match status" value="1"/>
</dbReference>
<dbReference type="EMBL" id="JABXYK010000015">
    <property type="protein sequence ID" value="NVP57682.1"/>
    <property type="molecule type" value="Genomic_DNA"/>
</dbReference>
<reference evidence="2 3" key="1">
    <citation type="submission" date="2020-06" db="EMBL/GenBank/DDBJ databases">
        <title>Rhizobium sp.nov. isolated from the tomato plant.</title>
        <authorList>
            <person name="Thin K.K."/>
            <person name="Zhang X."/>
            <person name="He S."/>
        </authorList>
    </citation>
    <scope>NUCLEOTIDE SEQUENCE [LARGE SCALE GENOMIC DNA]</scope>
    <source>
        <strain evidence="2 3">DBTS2</strain>
    </source>
</reference>
<dbReference type="Proteomes" id="UP000659172">
    <property type="component" value="Unassembled WGS sequence"/>
</dbReference>
<proteinExistence type="predicted"/>
<gene>
    <name evidence="2" type="ORF">HV823_20720</name>
</gene>
<dbReference type="RefSeq" id="WP_176951643.1">
    <property type="nucleotide sequence ID" value="NZ_JABXYK010000015.1"/>
</dbReference>
<evidence type="ECO:0000313" key="2">
    <source>
        <dbReference type="EMBL" id="NVP57682.1"/>
    </source>
</evidence>
<keyword evidence="1" id="KW-1133">Transmembrane helix</keyword>
<sequence>MAYRVLASVLCGLLFGVGLVISDMVNPARVLAFLDVTGTWDPSLAFVMGGALIPSSIAYAIRRRRTRPAFDTEFHVPANRTIDRPLVAGAVLFGLGWGLVGLCPGPAIASLVTGRWEAILFATAMFVGMFAYRIASSRQTAQLRAH</sequence>
<organism evidence="2 3">
    <name type="scientific">Mycoplana rhizolycopersici</name>
    <dbReference type="NCBI Taxonomy" id="2746702"/>
    <lineage>
        <taxon>Bacteria</taxon>
        <taxon>Pseudomonadati</taxon>
        <taxon>Pseudomonadota</taxon>
        <taxon>Alphaproteobacteria</taxon>
        <taxon>Hyphomicrobiales</taxon>
        <taxon>Rhizobiaceae</taxon>
        <taxon>Mycoplana</taxon>
    </lineage>
</organism>
<protein>
    <submittedName>
        <fullName evidence="2">YeeE/YedE family protein</fullName>
    </submittedName>
</protein>
<accession>A0ABX2QIU8</accession>
<keyword evidence="3" id="KW-1185">Reference proteome</keyword>
<feature type="transmembrane region" description="Helical" evidence="1">
    <location>
        <begin position="42"/>
        <end position="61"/>
    </location>
</feature>
<feature type="transmembrane region" description="Helical" evidence="1">
    <location>
        <begin position="86"/>
        <end position="112"/>
    </location>
</feature>
<name>A0ABX2QIU8_9HYPH</name>
<keyword evidence="1" id="KW-0472">Membrane</keyword>
<keyword evidence="1" id="KW-0812">Transmembrane</keyword>
<feature type="transmembrane region" description="Helical" evidence="1">
    <location>
        <begin position="118"/>
        <end position="135"/>
    </location>
</feature>
<comment type="caution">
    <text evidence="2">The sequence shown here is derived from an EMBL/GenBank/DDBJ whole genome shotgun (WGS) entry which is preliminary data.</text>
</comment>
<evidence type="ECO:0000256" key="1">
    <source>
        <dbReference type="SAM" id="Phobius"/>
    </source>
</evidence>
<dbReference type="InterPro" id="IPR046513">
    <property type="entry name" value="DUF6691"/>
</dbReference>
<evidence type="ECO:0000313" key="3">
    <source>
        <dbReference type="Proteomes" id="UP000659172"/>
    </source>
</evidence>